<accession>R7TEI2</accession>
<reference evidence="2" key="3">
    <citation type="submission" date="2015-06" db="UniProtKB">
        <authorList>
            <consortium name="EnsemblMetazoa"/>
        </authorList>
    </citation>
    <scope>IDENTIFICATION</scope>
</reference>
<gene>
    <name evidence="1" type="ORF">CAPTEDRAFT_200573</name>
</gene>
<evidence type="ECO:0000313" key="2">
    <source>
        <dbReference type="EnsemblMetazoa" id="CapteP200573"/>
    </source>
</evidence>
<reference evidence="1 3" key="2">
    <citation type="journal article" date="2013" name="Nature">
        <title>Insights into bilaterian evolution from three spiralian genomes.</title>
        <authorList>
            <person name="Simakov O."/>
            <person name="Marletaz F."/>
            <person name="Cho S.J."/>
            <person name="Edsinger-Gonzales E."/>
            <person name="Havlak P."/>
            <person name="Hellsten U."/>
            <person name="Kuo D.H."/>
            <person name="Larsson T."/>
            <person name="Lv J."/>
            <person name="Arendt D."/>
            <person name="Savage R."/>
            <person name="Osoegawa K."/>
            <person name="de Jong P."/>
            <person name="Grimwood J."/>
            <person name="Chapman J.A."/>
            <person name="Shapiro H."/>
            <person name="Aerts A."/>
            <person name="Otillar R.P."/>
            <person name="Terry A.Y."/>
            <person name="Boore J.L."/>
            <person name="Grigoriev I.V."/>
            <person name="Lindberg D.R."/>
            <person name="Seaver E.C."/>
            <person name="Weisblat D.A."/>
            <person name="Putnam N.H."/>
            <person name="Rokhsar D.S."/>
        </authorList>
    </citation>
    <scope>NUCLEOTIDE SEQUENCE</scope>
    <source>
        <strain evidence="1 3">I ESC-2004</strain>
    </source>
</reference>
<dbReference type="Proteomes" id="UP000014760">
    <property type="component" value="Unassembled WGS sequence"/>
</dbReference>
<reference evidence="3" key="1">
    <citation type="submission" date="2012-12" db="EMBL/GenBank/DDBJ databases">
        <authorList>
            <person name="Hellsten U."/>
            <person name="Grimwood J."/>
            <person name="Chapman J.A."/>
            <person name="Shapiro H."/>
            <person name="Aerts A."/>
            <person name="Otillar R.P."/>
            <person name="Terry A.Y."/>
            <person name="Boore J.L."/>
            <person name="Simakov O."/>
            <person name="Marletaz F."/>
            <person name="Cho S.-J."/>
            <person name="Edsinger-Gonzales E."/>
            <person name="Havlak P."/>
            <person name="Kuo D.-H."/>
            <person name="Larsson T."/>
            <person name="Lv J."/>
            <person name="Arendt D."/>
            <person name="Savage R."/>
            <person name="Osoegawa K."/>
            <person name="de Jong P."/>
            <person name="Lindberg D.R."/>
            <person name="Seaver E.C."/>
            <person name="Weisblat D.A."/>
            <person name="Putnam N.H."/>
            <person name="Grigoriev I.V."/>
            <person name="Rokhsar D.S."/>
        </authorList>
    </citation>
    <scope>NUCLEOTIDE SEQUENCE</scope>
    <source>
        <strain evidence="3">I ESC-2004</strain>
    </source>
</reference>
<evidence type="ECO:0000313" key="3">
    <source>
        <dbReference type="Proteomes" id="UP000014760"/>
    </source>
</evidence>
<sequence>MELTTFFKNGLSSIAKAHEIDIERFRNEQRSSLMEAAGMQRLSVLTANACWANIASEATNGYPSTLQRVDTCISIVINCHMTDHLAKNFTNTIIGLMQFLVAHRRRKGWGYPSDADDMIAIIFIKAKTGLFIGPNTSEFKRSEKKEEVKVHCIKVVPGRAQDQHKPRECRVRQYVMGRLYPSQLQSLKTV</sequence>
<evidence type="ECO:0000313" key="1">
    <source>
        <dbReference type="EMBL" id="ELT89882.1"/>
    </source>
</evidence>
<dbReference type="EMBL" id="AMQN01003192">
    <property type="status" value="NOT_ANNOTATED_CDS"/>
    <property type="molecule type" value="Genomic_DNA"/>
</dbReference>
<dbReference type="HOGENOM" id="CLU_1429282_0_0_1"/>
<name>R7TEI2_CAPTE</name>
<protein>
    <submittedName>
        <fullName evidence="1 2">Uncharacterized protein</fullName>
    </submittedName>
</protein>
<dbReference type="EMBL" id="KB311138">
    <property type="protein sequence ID" value="ELT89882.1"/>
    <property type="molecule type" value="Genomic_DNA"/>
</dbReference>
<dbReference type="EnsemblMetazoa" id="CapteT200573">
    <property type="protein sequence ID" value="CapteP200573"/>
    <property type="gene ID" value="CapteG200573"/>
</dbReference>
<dbReference type="AlphaFoldDB" id="R7TEI2"/>
<keyword evidence="3" id="KW-1185">Reference proteome</keyword>
<organism evidence="1">
    <name type="scientific">Capitella teleta</name>
    <name type="common">Polychaete worm</name>
    <dbReference type="NCBI Taxonomy" id="283909"/>
    <lineage>
        <taxon>Eukaryota</taxon>
        <taxon>Metazoa</taxon>
        <taxon>Spiralia</taxon>
        <taxon>Lophotrochozoa</taxon>
        <taxon>Annelida</taxon>
        <taxon>Polychaeta</taxon>
        <taxon>Sedentaria</taxon>
        <taxon>Scolecida</taxon>
        <taxon>Capitellidae</taxon>
        <taxon>Capitella</taxon>
    </lineage>
</organism>
<proteinExistence type="predicted"/>